<protein>
    <submittedName>
        <fullName evidence="1">Uncharacterized protein</fullName>
    </submittedName>
</protein>
<reference evidence="1 2" key="1">
    <citation type="submission" date="2020-08" db="EMBL/GenBank/DDBJ databases">
        <title>Complete Genome Sequence of Effusibacillus dendaii Strain skT53, Isolated from Farmland soil.</title>
        <authorList>
            <person name="Konishi T."/>
            <person name="Kawasaki H."/>
        </authorList>
    </citation>
    <scope>NUCLEOTIDE SEQUENCE [LARGE SCALE GENOMIC DNA]</scope>
    <source>
        <strain evidence="2">skT53</strain>
    </source>
</reference>
<evidence type="ECO:0000313" key="2">
    <source>
        <dbReference type="Proteomes" id="UP000593802"/>
    </source>
</evidence>
<accession>A0A7I8DDA7</accession>
<organism evidence="1 2">
    <name type="scientific">Effusibacillus dendaii</name>
    <dbReference type="NCBI Taxonomy" id="2743772"/>
    <lineage>
        <taxon>Bacteria</taxon>
        <taxon>Bacillati</taxon>
        <taxon>Bacillota</taxon>
        <taxon>Bacilli</taxon>
        <taxon>Bacillales</taxon>
        <taxon>Alicyclobacillaceae</taxon>
        <taxon>Effusibacillus</taxon>
    </lineage>
</organism>
<proteinExistence type="predicted"/>
<dbReference type="EMBL" id="AP023366">
    <property type="protein sequence ID" value="BCJ86796.1"/>
    <property type="molecule type" value="Genomic_DNA"/>
</dbReference>
<gene>
    <name evidence="1" type="ORF">skT53_17810</name>
</gene>
<name>A0A7I8DDA7_9BACL</name>
<dbReference type="Proteomes" id="UP000593802">
    <property type="component" value="Chromosome"/>
</dbReference>
<evidence type="ECO:0000313" key="1">
    <source>
        <dbReference type="EMBL" id="BCJ86796.1"/>
    </source>
</evidence>
<keyword evidence="2" id="KW-1185">Reference proteome</keyword>
<dbReference type="AlphaFoldDB" id="A0A7I8DDA7"/>
<dbReference type="KEGG" id="eff:skT53_17810"/>
<sequence length="498" mass="56379">MIVGVFLMLILVLSIAGFRLQTTRHVIAAQAKPSHHYGLQNTFAKRSGVMASAERDGQISGLQQAFAAADTDIYIDEGADSNAIVIPDRARDIRKFPYPYRAMFAFASDIDETTPREFAVYHRFLNTKEMTPAGPGLGLDVGDTFWVYMADDMNLKVDMNGEGLDSVMTVFKLTDPNTLKNGNLIKHYADAGWIDGIHSFGDFSRKNPSHTLFTRGLAQAAWDVMNRLGIHPSYWINHGNEANRQNFGGYNPITFLKYQAGDDPKSPYYHTDLTVKNGIRFVWNSLGESQFGQDSPIFPITLRDGQKIWGFHRYTYDIIKGQIKWMWSADGDLYQALTKERLDQLMAKQQYCIYAEHFGGTKTPFTFYYPADVGALRMLADYHHNGKILVARTSRLLNYSVAQQFVQYKMKKKNGKMVIFLKSIQDPIFGNQEITIDKVRGLTFYVEDPKNTIVFVNKERVPADDLQLNPPDETGRASIGIKWFPADTTDYTKTAPAN</sequence>